<accession>T1F6S9</accession>
<evidence type="ECO:0000256" key="1">
    <source>
        <dbReference type="ARBA" id="ARBA00023157"/>
    </source>
</evidence>
<reference evidence="3 5" key="2">
    <citation type="journal article" date="2013" name="Nature">
        <title>Insights into bilaterian evolution from three spiralian genomes.</title>
        <authorList>
            <person name="Simakov O."/>
            <person name="Marletaz F."/>
            <person name="Cho S.J."/>
            <person name="Edsinger-Gonzales E."/>
            <person name="Havlak P."/>
            <person name="Hellsten U."/>
            <person name="Kuo D.H."/>
            <person name="Larsson T."/>
            <person name="Lv J."/>
            <person name="Arendt D."/>
            <person name="Savage R."/>
            <person name="Osoegawa K."/>
            <person name="de Jong P."/>
            <person name="Grimwood J."/>
            <person name="Chapman J.A."/>
            <person name="Shapiro H."/>
            <person name="Aerts A."/>
            <person name="Otillar R.P."/>
            <person name="Terry A.Y."/>
            <person name="Boore J.L."/>
            <person name="Grigoriev I.V."/>
            <person name="Lindberg D.R."/>
            <person name="Seaver E.C."/>
            <person name="Weisblat D.A."/>
            <person name="Putnam N.H."/>
            <person name="Rokhsar D.S."/>
        </authorList>
    </citation>
    <scope>NUCLEOTIDE SEQUENCE</scope>
</reference>
<dbReference type="PANTHER" id="PTHR46115">
    <property type="entry name" value="THIOREDOXIN-LIKE PROTEIN 1"/>
    <property type="match status" value="1"/>
</dbReference>
<dbReference type="CDD" id="cd02947">
    <property type="entry name" value="TRX_family"/>
    <property type="match status" value="1"/>
</dbReference>
<dbReference type="AlphaFoldDB" id="T1F6S9"/>
<dbReference type="Gene3D" id="3.40.30.10">
    <property type="entry name" value="Glutaredoxin"/>
    <property type="match status" value="1"/>
</dbReference>
<dbReference type="CTD" id="20204528"/>
<gene>
    <name evidence="4" type="primary">20204528</name>
    <name evidence="3" type="ORF">HELRODRAFT_173420</name>
</gene>
<dbReference type="PROSITE" id="PS51352">
    <property type="entry name" value="THIOREDOXIN_2"/>
    <property type="match status" value="1"/>
</dbReference>
<dbReference type="KEGG" id="hro:HELRODRAFT_173420"/>
<dbReference type="RefSeq" id="XP_009018275.1">
    <property type="nucleotide sequence ID" value="XM_009020027.1"/>
</dbReference>
<evidence type="ECO:0000313" key="4">
    <source>
        <dbReference type="EnsemblMetazoa" id="HelroP173420"/>
    </source>
</evidence>
<dbReference type="STRING" id="6412.T1F6S9"/>
<dbReference type="Proteomes" id="UP000015101">
    <property type="component" value="Unassembled WGS sequence"/>
</dbReference>
<dbReference type="SUPFAM" id="SSF52833">
    <property type="entry name" value="Thioredoxin-like"/>
    <property type="match status" value="1"/>
</dbReference>
<reference evidence="5" key="1">
    <citation type="submission" date="2012-12" db="EMBL/GenBank/DDBJ databases">
        <authorList>
            <person name="Hellsten U."/>
            <person name="Grimwood J."/>
            <person name="Chapman J.A."/>
            <person name="Shapiro H."/>
            <person name="Aerts A."/>
            <person name="Otillar R.P."/>
            <person name="Terry A.Y."/>
            <person name="Boore J.L."/>
            <person name="Simakov O."/>
            <person name="Marletaz F."/>
            <person name="Cho S.-J."/>
            <person name="Edsinger-Gonzales E."/>
            <person name="Havlak P."/>
            <person name="Kuo D.-H."/>
            <person name="Larsson T."/>
            <person name="Lv J."/>
            <person name="Arendt D."/>
            <person name="Savage R."/>
            <person name="Osoegawa K."/>
            <person name="de Jong P."/>
            <person name="Lindberg D.R."/>
            <person name="Seaver E.C."/>
            <person name="Weisblat D.A."/>
            <person name="Putnam N.H."/>
            <person name="Grigoriev I.V."/>
            <person name="Rokhsar D.S."/>
        </authorList>
    </citation>
    <scope>NUCLEOTIDE SEQUENCE</scope>
</reference>
<dbReference type="eggNOG" id="KOG0907">
    <property type="taxonomic scope" value="Eukaryota"/>
</dbReference>
<dbReference type="GeneID" id="20204528"/>
<dbReference type="HOGENOM" id="CLU_090389_14_6_1"/>
<dbReference type="PRINTS" id="PR00421">
    <property type="entry name" value="THIOREDOXIN"/>
</dbReference>
<evidence type="ECO:0000313" key="5">
    <source>
        <dbReference type="Proteomes" id="UP000015101"/>
    </source>
</evidence>
<sequence>MELESTIRNASNKTIIIDFCAEWCVPCKALSPKLKDFAKSCPNIILVKVDVDDAEDVADKYGVTVLPTFVVIRNGCMADKLIGSELDKIEKMFKKYDDKKSEINI</sequence>
<dbReference type="EMBL" id="KB096590">
    <property type="protein sequence ID" value="ESO03718.1"/>
    <property type="molecule type" value="Genomic_DNA"/>
</dbReference>
<dbReference type="OrthoDB" id="2121326at2759"/>
<dbReference type="OMA" id="DFHALWC"/>
<keyword evidence="5" id="KW-1185">Reference proteome</keyword>
<feature type="domain" description="Thioredoxin" evidence="2">
    <location>
        <begin position="1"/>
        <end position="102"/>
    </location>
</feature>
<dbReference type="Pfam" id="PF00085">
    <property type="entry name" value="Thioredoxin"/>
    <property type="match status" value="1"/>
</dbReference>
<dbReference type="InterPro" id="IPR036249">
    <property type="entry name" value="Thioredoxin-like_sf"/>
</dbReference>
<evidence type="ECO:0000313" key="3">
    <source>
        <dbReference type="EMBL" id="ESO03718.1"/>
    </source>
</evidence>
<dbReference type="EMBL" id="AMQM01004533">
    <property type="status" value="NOT_ANNOTATED_CDS"/>
    <property type="molecule type" value="Genomic_DNA"/>
</dbReference>
<reference evidence="4" key="3">
    <citation type="submission" date="2015-06" db="UniProtKB">
        <authorList>
            <consortium name="EnsemblMetazoa"/>
        </authorList>
    </citation>
    <scope>IDENTIFICATION</scope>
</reference>
<dbReference type="EnsemblMetazoa" id="HelroT173420">
    <property type="protein sequence ID" value="HelroP173420"/>
    <property type="gene ID" value="HelroG173420"/>
</dbReference>
<protein>
    <recommendedName>
        <fullName evidence="2">Thioredoxin domain-containing protein</fullName>
    </recommendedName>
</protein>
<name>T1F6S9_HELRO</name>
<keyword evidence="1" id="KW-1015">Disulfide bond</keyword>
<dbReference type="GO" id="GO:0005739">
    <property type="term" value="C:mitochondrion"/>
    <property type="evidence" value="ECO:0000318"/>
    <property type="project" value="GO_Central"/>
</dbReference>
<evidence type="ECO:0000259" key="2">
    <source>
        <dbReference type="PROSITE" id="PS51352"/>
    </source>
</evidence>
<proteinExistence type="predicted"/>
<dbReference type="InParanoid" id="T1F6S9"/>
<dbReference type="InterPro" id="IPR013766">
    <property type="entry name" value="Thioredoxin_domain"/>
</dbReference>
<organism evidence="4 5">
    <name type="scientific">Helobdella robusta</name>
    <name type="common">Californian leech</name>
    <dbReference type="NCBI Taxonomy" id="6412"/>
    <lineage>
        <taxon>Eukaryota</taxon>
        <taxon>Metazoa</taxon>
        <taxon>Spiralia</taxon>
        <taxon>Lophotrochozoa</taxon>
        <taxon>Annelida</taxon>
        <taxon>Clitellata</taxon>
        <taxon>Hirudinea</taxon>
        <taxon>Rhynchobdellida</taxon>
        <taxon>Glossiphoniidae</taxon>
        <taxon>Helobdella</taxon>
    </lineage>
</organism>
<dbReference type="GO" id="GO:0045454">
    <property type="term" value="P:cell redox homeostasis"/>
    <property type="evidence" value="ECO:0000318"/>
    <property type="project" value="GO_Central"/>
</dbReference>